<comment type="similarity">
    <text evidence="7">Belongs to the binding-protein-dependent transport system permease family.</text>
</comment>
<keyword evidence="10" id="KW-0762">Sugar transport</keyword>
<organism evidence="10 11">
    <name type="scientific">Microlunatus parietis</name>
    <dbReference type="NCBI Taxonomy" id="682979"/>
    <lineage>
        <taxon>Bacteria</taxon>
        <taxon>Bacillati</taxon>
        <taxon>Actinomycetota</taxon>
        <taxon>Actinomycetes</taxon>
        <taxon>Propionibacteriales</taxon>
        <taxon>Propionibacteriaceae</taxon>
        <taxon>Microlunatus</taxon>
    </lineage>
</organism>
<evidence type="ECO:0000259" key="9">
    <source>
        <dbReference type="PROSITE" id="PS50928"/>
    </source>
</evidence>
<comment type="subcellular location">
    <subcellularLocation>
        <location evidence="1 7">Cell membrane</location>
        <topology evidence="1 7">Multi-pass membrane protein</topology>
    </subcellularLocation>
</comment>
<keyword evidence="6 7" id="KW-0472">Membrane</keyword>
<feature type="compositionally biased region" description="Basic and acidic residues" evidence="8">
    <location>
        <begin position="8"/>
        <end position="26"/>
    </location>
</feature>
<dbReference type="PANTHER" id="PTHR43005:SF2">
    <property type="entry name" value="INTEGRAL MEMBRANE SUGAR TRANSPORT PROTEIN"/>
    <property type="match status" value="1"/>
</dbReference>
<comment type="caution">
    <text evidence="10">The sequence shown here is derived from an EMBL/GenBank/DDBJ whole genome shotgun (WGS) entry which is preliminary data.</text>
</comment>
<accession>A0A7Y9I3T3</accession>
<keyword evidence="3" id="KW-1003">Cell membrane</keyword>
<keyword evidence="5 7" id="KW-1133">Transmembrane helix</keyword>
<dbReference type="Gene3D" id="1.10.3720.10">
    <property type="entry name" value="MetI-like"/>
    <property type="match status" value="1"/>
</dbReference>
<keyword evidence="2 7" id="KW-0813">Transport</keyword>
<dbReference type="PANTHER" id="PTHR43005">
    <property type="entry name" value="BLR7065 PROTEIN"/>
    <property type="match status" value="1"/>
</dbReference>
<gene>
    <name evidence="10" type="ORF">BKA15_001056</name>
</gene>
<dbReference type="AlphaFoldDB" id="A0A7Y9I3T3"/>
<feature type="region of interest" description="Disordered" evidence="8">
    <location>
        <begin position="1"/>
        <end position="26"/>
    </location>
</feature>
<feature type="transmembrane region" description="Helical" evidence="7">
    <location>
        <begin position="128"/>
        <end position="149"/>
    </location>
</feature>
<dbReference type="GO" id="GO:0055085">
    <property type="term" value="P:transmembrane transport"/>
    <property type="evidence" value="ECO:0007669"/>
    <property type="project" value="InterPro"/>
</dbReference>
<reference evidence="10 11" key="1">
    <citation type="submission" date="2020-07" db="EMBL/GenBank/DDBJ databases">
        <title>Sequencing the genomes of 1000 actinobacteria strains.</title>
        <authorList>
            <person name="Klenk H.-P."/>
        </authorList>
    </citation>
    <scope>NUCLEOTIDE SEQUENCE [LARGE SCALE GENOMIC DNA]</scope>
    <source>
        <strain evidence="10 11">DSM 22083</strain>
    </source>
</reference>
<evidence type="ECO:0000256" key="2">
    <source>
        <dbReference type="ARBA" id="ARBA00022448"/>
    </source>
</evidence>
<evidence type="ECO:0000256" key="7">
    <source>
        <dbReference type="RuleBase" id="RU363032"/>
    </source>
</evidence>
<evidence type="ECO:0000256" key="8">
    <source>
        <dbReference type="SAM" id="MobiDB-lite"/>
    </source>
</evidence>
<dbReference type="RefSeq" id="WP_179748685.1">
    <property type="nucleotide sequence ID" value="NZ_JACCBU010000001.1"/>
</dbReference>
<protein>
    <submittedName>
        <fullName evidence="10">ABC-type sugar transport system permease subunit</fullName>
    </submittedName>
</protein>
<sequence>MTGSYVSSRDKARTEGRGPERARRSGLSDRQLAAAMAAPAAVLIIVFAFYPFAMAAWNSFNDVDINTGAASWAGLGNYVAIFSTPETVASIGRSVVWTLANLVLQVVLGVAVALLLNAGLRFQGLARGLVLFPYMVPAIVVALIFRFMFNDVTGLINYLLQTIGLIDAPVSWLSDPSTLLGTVIVVNVWKYTPFFVIIVLARLQTVPSELYEAVSVDGGGARHRFSTVTLPAIVPVVLAGALLRTIWTAYDFDLPFLLSNGGGPDRAAVTVPLEIRSLAFDAQSIGQASALAVCTAILLTGAAYFYLRSYRRAERAHG</sequence>
<dbReference type="InterPro" id="IPR035906">
    <property type="entry name" value="MetI-like_sf"/>
</dbReference>
<feature type="transmembrane region" description="Helical" evidence="7">
    <location>
        <begin position="179"/>
        <end position="201"/>
    </location>
</feature>
<evidence type="ECO:0000256" key="4">
    <source>
        <dbReference type="ARBA" id="ARBA00022692"/>
    </source>
</evidence>
<dbReference type="PROSITE" id="PS50928">
    <property type="entry name" value="ABC_TM1"/>
    <property type="match status" value="1"/>
</dbReference>
<feature type="transmembrane region" description="Helical" evidence="7">
    <location>
        <begin position="95"/>
        <end position="116"/>
    </location>
</feature>
<keyword evidence="11" id="KW-1185">Reference proteome</keyword>
<proteinExistence type="inferred from homology"/>
<feature type="transmembrane region" description="Helical" evidence="7">
    <location>
        <begin position="228"/>
        <end position="250"/>
    </location>
</feature>
<dbReference type="InterPro" id="IPR000515">
    <property type="entry name" value="MetI-like"/>
</dbReference>
<dbReference type="SUPFAM" id="SSF161098">
    <property type="entry name" value="MetI-like"/>
    <property type="match status" value="1"/>
</dbReference>
<evidence type="ECO:0000256" key="3">
    <source>
        <dbReference type="ARBA" id="ARBA00022475"/>
    </source>
</evidence>
<feature type="transmembrane region" description="Helical" evidence="7">
    <location>
        <begin position="285"/>
        <end position="307"/>
    </location>
</feature>
<evidence type="ECO:0000256" key="5">
    <source>
        <dbReference type="ARBA" id="ARBA00022989"/>
    </source>
</evidence>
<dbReference type="EMBL" id="JACCBU010000001">
    <property type="protein sequence ID" value="NYE69727.1"/>
    <property type="molecule type" value="Genomic_DNA"/>
</dbReference>
<evidence type="ECO:0000256" key="1">
    <source>
        <dbReference type="ARBA" id="ARBA00004651"/>
    </source>
</evidence>
<feature type="domain" description="ABC transmembrane type-1" evidence="9">
    <location>
        <begin position="91"/>
        <end position="306"/>
    </location>
</feature>
<dbReference type="GO" id="GO:0005886">
    <property type="term" value="C:plasma membrane"/>
    <property type="evidence" value="ECO:0007669"/>
    <property type="project" value="UniProtKB-SubCell"/>
</dbReference>
<evidence type="ECO:0000313" key="10">
    <source>
        <dbReference type="EMBL" id="NYE69727.1"/>
    </source>
</evidence>
<dbReference type="Proteomes" id="UP000569914">
    <property type="component" value="Unassembled WGS sequence"/>
</dbReference>
<feature type="transmembrane region" description="Helical" evidence="7">
    <location>
        <begin position="32"/>
        <end position="53"/>
    </location>
</feature>
<keyword evidence="4 7" id="KW-0812">Transmembrane</keyword>
<evidence type="ECO:0000256" key="6">
    <source>
        <dbReference type="ARBA" id="ARBA00023136"/>
    </source>
</evidence>
<name>A0A7Y9I3T3_9ACTN</name>
<dbReference type="CDD" id="cd06261">
    <property type="entry name" value="TM_PBP2"/>
    <property type="match status" value="1"/>
</dbReference>
<dbReference type="Pfam" id="PF00528">
    <property type="entry name" value="BPD_transp_1"/>
    <property type="match status" value="1"/>
</dbReference>
<evidence type="ECO:0000313" key="11">
    <source>
        <dbReference type="Proteomes" id="UP000569914"/>
    </source>
</evidence>